<dbReference type="CDD" id="cd01651">
    <property type="entry name" value="RT_G2_intron"/>
    <property type="match status" value="1"/>
</dbReference>
<dbReference type="SUPFAM" id="SSF56672">
    <property type="entry name" value="DNA/RNA polymerases"/>
    <property type="match status" value="1"/>
</dbReference>
<dbReference type="AlphaFoldDB" id="A0A2K9DYT1"/>
<dbReference type="PANTHER" id="PTHR34047">
    <property type="entry name" value="NUCLEAR INTRON MATURASE 1, MITOCHONDRIAL-RELATED"/>
    <property type="match status" value="1"/>
</dbReference>
<dbReference type="Pfam" id="PF00078">
    <property type="entry name" value="RVT_1"/>
    <property type="match status" value="1"/>
</dbReference>
<dbReference type="KEGG" id="hsc:HVS_03650"/>
<dbReference type="Proteomes" id="UP000233534">
    <property type="component" value="Chromosome"/>
</dbReference>
<dbReference type="InterPro" id="IPR043502">
    <property type="entry name" value="DNA/RNA_pol_sf"/>
</dbReference>
<sequence length="176" mass="20974">METKLTRYEQDFLDFSYGFRPNRSCHDALRAINKTIIKDKINYIVDADIKGFFNNVDHEWMMKFIGHRIANPNIKRLIVRFLKAGIMGRGRFEATDKGTAQGSVVSPILANIYLHHYYGITDNYPMLQQFKYEVIKILFKWLNRRSQRRSFTKEKFQKYLRLNPLPNRKIYVNIMG</sequence>
<protein>
    <submittedName>
        <fullName evidence="2">Group II intron-encoded protein LtrA</fullName>
    </submittedName>
</protein>
<evidence type="ECO:0000313" key="2">
    <source>
        <dbReference type="EMBL" id="AUG56677.1"/>
    </source>
</evidence>
<evidence type="ECO:0000313" key="3">
    <source>
        <dbReference type="Proteomes" id="UP000233534"/>
    </source>
</evidence>
<keyword evidence="3" id="KW-1185">Reference proteome</keyword>
<feature type="domain" description="Reverse transcriptase" evidence="1">
    <location>
        <begin position="4"/>
        <end position="119"/>
    </location>
</feature>
<organism evidence="2 3">
    <name type="scientific">Acetivibrio saccincola</name>
    <dbReference type="NCBI Taxonomy" id="1677857"/>
    <lineage>
        <taxon>Bacteria</taxon>
        <taxon>Bacillati</taxon>
        <taxon>Bacillota</taxon>
        <taxon>Clostridia</taxon>
        <taxon>Eubacteriales</taxon>
        <taxon>Oscillospiraceae</taxon>
        <taxon>Acetivibrio</taxon>
    </lineage>
</organism>
<accession>A0A2K9DYT1</accession>
<proteinExistence type="predicted"/>
<dbReference type="EMBL" id="CP025197">
    <property type="protein sequence ID" value="AUG56677.1"/>
    <property type="molecule type" value="Genomic_DNA"/>
</dbReference>
<dbReference type="InterPro" id="IPR051083">
    <property type="entry name" value="GrpII_Intron_Splice-Mob/Def"/>
</dbReference>
<dbReference type="InterPro" id="IPR000477">
    <property type="entry name" value="RT_dom"/>
</dbReference>
<name>A0A2K9DYT1_9FIRM</name>
<dbReference type="RefSeq" id="WP_101299339.1">
    <property type="nucleotide sequence ID" value="NZ_CP025197.1"/>
</dbReference>
<evidence type="ECO:0000259" key="1">
    <source>
        <dbReference type="Pfam" id="PF00078"/>
    </source>
</evidence>
<dbReference type="PANTHER" id="PTHR34047:SF8">
    <property type="entry name" value="PROTEIN YKFC"/>
    <property type="match status" value="1"/>
</dbReference>
<reference evidence="2 3" key="1">
    <citation type="submission" date="2017-12" db="EMBL/GenBank/DDBJ databases">
        <title>Complete genome sequence of Herbivorax saccincola GGR1, a novel Cellulosome-producing hydrolytic bacterium in a thermophilic biogas plant, established by Illumina and Nanopore MinION sequencing.</title>
        <authorList>
            <person name="Pechtl A."/>
            <person name="Ruckert C."/>
            <person name="Koeck D.E."/>
            <person name="Maus I."/>
            <person name="Winkler A."/>
            <person name="Kalinowski J."/>
            <person name="Puhler A."/>
            <person name="Schwarz W.W."/>
            <person name="Zverlov V.V."/>
            <person name="Schluter A."/>
            <person name="Liebl W."/>
        </authorList>
    </citation>
    <scope>NUCLEOTIDE SEQUENCE [LARGE SCALE GENOMIC DNA]</scope>
    <source>
        <strain evidence="3">SR1</strain>
    </source>
</reference>
<gene>
    <name evidence="2" type="primary">ltrA2</name>
    <name evidence="2" type="ORF">HVS_03650</name>
</gene>